<accession>A0A1V4AFT9</accession>
<evidence type="ECO:0000259" key="3">
    <source>
        <dbReference type="Pfam" id="PF13581"/>
    </source>
</evidence>
<dbReference type="PANTHER" id="PTHR35526:SF3">
    <property type="entry name" value="ANTI-SIGMA-F FACTOR RSBW"/>
    <property type="match status" value="1"/>
</dbReference>
<dbReference type="InterPro" id="IPR003594">
    <property type="entry name" value="HATPase_dom"/>
</dbReference>
<evidence type="ECO:0000256" key="2">
    <source>
        <dbReference type="SAM" id="MobiDB-lite"/>
    </source>
</evidence>
<dbReference type="Gene3D" id="3.30.565.10">
    <property type="entry name" value="Histidine kinase-like ATPase, C-terminal domain"/>
    <property type="match status" value="1"/>
</dbReference>
<evidence type="ECO:0000256" key="1">
    <source>
        <dbReference type="ARBA" id="ARBA00022527"/>
    </source>
</evidence>
<dbReference type="GO" id="GO:0004674">
    <property type="term" value="F:protein serine/threonine kinase activity"/>
    <property type="evidence" value="ECO:0007669"/>
    <property type="project" value="UniProtKB-KW"/>
</dbReference>
<gene>
    <name evidence="4" type="ORF">B1H18_00190</name>
</gene>
<keyword evidence="1" id="KW-0723">Serine/threonine-protein kinase</keyword>
<dbReference type="InterPro" id="IPR050267">
    <property type="entry name" value="Anti-sigma-factor_SerPK"/>
</dbReference>
<organism evidence="4 5">
    <name type="scientific">Streptomyces tsukubensis</name>
    <dbReference type="NCBI Taxonomy" id="83656"/>
    <lineage>
        <taxon>Bacteria</taxon>
        <taxon>Bacillati</taxon>
        <taxon>Actinomycetota</taxon>
        <taxon>Actinomycetes</taxon>
        <taxon>Kitasatosporales</taxon>
        <taxon>Streptomycetaceae</taxon>
        <taxon>Streptomyces</taxon>
    </lineage>
</organism>
<protein>
    <recommendedName>
        <fullName evidence="3">Histidine kinase/HSP90-like ATPase domain-containing protein</fullName>
    </recommendedName>
</protein>
<dbReference type="InterPro" id="IPR036890">
    <property type="entry name" value="HATPase_C_sf"/>
</dbReference>
<keyword evidence="1" id="KW-0808">Transferase</keyword>
<keyword evidence="1" id="KW-0418">Kinase</keyword>
<reference evidence="4 5" key="1">
    <citation type="submission" date="2017-02" db="EMBL/GenBank/DDBJ databases">
        <title>Draft Genome Sequence of Streptomyces tsukubaensis F601, a Producer of the immunosuppressant tacrolimus FK506.</title>
        <authorList>
            <person name="Zong G."/>
            <person name="Zhong C."/>
            <person name="Fu J."/>
            <person name="Qin R."/>
            <person name="Cao G."/>
        </authorList>
    </citation>
    <scope>NUCLEOTIDE SEQUENCE [LARGE SCALE GENOMIC DNA]</scope>
    <source>
        <strain evidence="4 5">F601</strain>
    </source>
</reference>
<dbReference type="CDD" id="cd16936">
    <property type="entry name" value="HATPase_RsbW-like"/>
    <property type="match status" value="1"/>
</dbReference>
<feature type="domain" description="Histidine kinase/HSP90-like ATPase" evidence="3">
    <location>
        <begin position="14"/>
        <end position="95"/>
    </location>
</feature>
<dbReference type="RefSeq" id="WP_077963571.1">
    <property type="nucleotide sequence ID" value="NZ_CP045178.1"/>
</dbReference>
<dbReference type="STRING" id="83656.B1H18_00190"/>
<dbReference type="PANTHER" id="PTHR35526">
    <property type="entry name" value="ANTI-SIGMA-F FACTOR RSBW-RELATED"/>
    <property type="match status" value="1"/>
</dbReference>
<comment type="caution">
    <text evidence="4">The sequence shown here is derived from an EMBL/GenBank/DDBJ whole genome shotgun (WGS) entry which is preliminary data.</text>
</comment>
<name>A0A1V4AFT9_9ACTN</name>
<feature type="region of interest" description="Disordered" evidence="2">
    <location>
        <begin position="129"/>
        <end position="167"/>
    </location>
</feature>
<keyword evidence="5" id="KW-1185">Reference proteome</keyword>
<dbReference type="Proteomes" id="UP000190539">
    <property type="component" value="Unassembled WGS sequence"/>
</dbReference>
<dbReference type="AlphaFoldDB" id="A0A1V4AFT9"/>
<evidence type="ECO:0000313" key="5">
    <source>
        <dbReference type="Proteomes" id="UP000190539"/>
    </source>
</evidence>
<dbReference type="Pfam" id="PF13581">
    <property type="entry name" value="HATPase_c_2"/>
    <property type="match status" value="1"/>
</dbReference>
<proteinExistence type="predicted"/>
<dbReference type="EMBL" id="MVFC01000001">
    <property type="protein sequence ID" value="OON82547.1"/>
    <property type="molecule type" value="Genomic_DNA"/>
</dbReference>
<sequence>MAGAVNRRFALRVEPTPERLRQVGRITAAHLRYWGLDLQVVPVCRAVHELLRNVVAHVEGDQTCEVELCWSGRRLTVSVADRDRRLPRLLTATRGGLGRVARLSDSWGTCPTAEGKVIWFTRRVMDPQRVPAPGGDPSRFVPDAKPLPAASAETGAAPEEPSAVAEDAPVLAPAVHATATAVGLVREPARPAAVPTGIPAL</sequence>
<evidence type="ECO:0000313" key="4">
    <source>
        <dbReference type="EMBL" id="OON82547.1"/>
    </source>
</evidence>